<evidence type="ECO:0000313" key="3">
    <source>
        <dbReference type="Proteomes" id="UP000030669"/>
    </source>
</evidence>
<proteinExistence type="predicted"/>
<accession>S7RBQ9</accession>
<dbReference type="EMBL" id="KB469310">
    <property type="protein sequence ID" value="EPQ51685.1"/>
    <property type="molecule type" value="Genomic_DNA"/>
</dbReference>
<dbReference type="RefSeq" id="XP_007870122.1">
    <property type="nucleotide sequence ID" value="XM_007871931.1"/>
</dbReference>
<dbReference type="Proteomes" id="UP000030669">
    <property type="component" value="Unassembled WGS sequence"/>
</dbReference>
<evidence type="ECO:0000313" key="2">
    <source>
        <dbReference type="EMBL" id="EPQ51685.1"/>
    </source>
</evidence>
<evidence type="ECO:0000256" key="1">
    <source>
        <dbReference type="SAM" id="MobiDB-lite"/>
    </source>
</evidence>
<dbReference type="KEGG" id="gtr:GLOTRDRAFT_133053"/>
<dbReference type="GeneID" id="19302639"/>
<protein>
    <submittedName>
        <fullName evidence="2">Uncharacterized protein</fullName>
    </submittedName>
</protein>
<reference evidence="2 3" key="1">
    <citation type="journal article" date="2012" name="Science">
        <title>The Paleozoic origin of enzymatic lignin decomposition reconstructed from 31 fungal genomes.</title>
        <authorList>
            <person name="Floudas D."/>
            <person name="Binder M."/>
            <person name="Riley R."/>
            <person name="Barry K."/>
            <person name="Blanchette R.A."/>
            <person name="Henrissat B."/>
            <person name="Martinez A.T."/>
            <person name="Otillar R."/>
            <person name="Spatafora J.W."/>
            <person name="Yadav J.S."/>
            <person name="Aerts A."/>
            <person name="Benoit I."/>
            <person name="Boyd A."/>
            <person name="Carlson A."/>
            <person name="Copeland A."/>
            <person name="Coutinho P.M."/>
            <person name="de Vries R.P."/>
            <person name="Ferreira P."/>
            <person name="Findley K."/>
            <person name="Foster B."/>
            <person name="Gaskell J."/>
            <person name="Glotzer D."/>
            <person name="Gorecki P."/>
            <person name="Heitman J."/>
            <person name="Hesse C."/>
            <person name="Hori C."/>
            <person name="Igarashi K."/>
            <person name="Jurgens J.A."/>
            <person name="Kallen N."/>
            <person name="Kersten P."/>
            <person name="Kohler A."/>
            <person name="Kuees U."/>
            <person name="Kumar T.K.A."/>
            <person name="Kuo A."/>
            <person name="LaButti K."/>
            <person name="Larrondo L.F."/>
            <person name="Lindquist E."/>
            <person name="Ling A."/>
            <person name="Lombard V."/>
            <person name="Lucas S."/>
            <person name="Lundell T."/>
            <person name="Martin R."/>
            <person name="McLaughlin D.J."/>
            <person name="Morgenstern I."/>
            <person name="Morin E."/>
            <person name="Murat C."/>
            <person name="Nagy L.G."/>
            <person name="Nolan M."/>
            <person name="Ohm R.A."/>
            <person name="Patyshakuliyeva A."/>
            <person name="Rokas A."/>
            <person name="Ruiz-Duenas F.J."/>
            <person name="Sabat G."/>
            <person name="Salamov A."/>
            <person name="Samejima M."/>
            <person name="Schmutz J."/>
            <person name="Slot J.C."/>
            <person name="St John F."/>
            <person name="Stenlid J."/>
            <person name="Sun H."/>
            <person name="Sun S."/>
            <person name="Syed K."/>
            <person name="Tsang A."/>
            <person name="Wiebenga A."/>
            <person name="Young D."/>
            <person name="Pisabarro A."/>
            <person name="Eastwood D.C."/>
            <person name="Martin F."/>
            <person name="Cullen D."/>
            <person name="Grigoriev I.V."/>
            <person name="Hibbett D.S."/>
        </authorList>
    </citation>
    <scope>NUCLEOTIDE SEQUENCE [LARGE SCALE GENOMIC DNA]</scope>
    <source>
        <strain evidence="2 3">ATCC 11539</strain>
    </source>
</reference>
<dbReference type="AlphaFoldDB" id="S7RBQ9"/>
<sequence>MDPAIVIAVPYDRHIWPQTRSEETRSDNIWAFCSSQFLASTQKLLERHARRDASTLASPMPMLHHPKPIRAYRFVPNWVDDWDERSVLSDSGSPSTTPHSESLATPSDAFSDMEYYGRGIGDSAEGQGDLYSCGRPASTISELAHYLPREVLEELGLAPSASNSSISPGCPDTPGTSSACADPRHVQLLAMVLQEASHMPAHNSPVGGTCGASDNHRVKLLDILVKEIEEPRQCVEVEAHAGPQAARVYAYSASWADACHPPSLSSVSSSNRKPMLSGRCAGTLPLENDQAHREVLLSILN</sequence>
<keyword evidence="3" id="KW-1185">Reference proteome</keyword>
<feature type="compositionally biased region" description="Polar residues" evidence="1">
    <location>
        <begin position="88"/>
        <end position="105"/>
    </location>
</feature>
<gene>
    <name evidence="2" type="ORF">GLOTRDRAFT_133053</name>
</gene>
<name>S7RBQ9_GLOTA</name>
<organism evidence="2 3">
    <name type="scientific">Gloeophyllum trabeum (strain ATCC 11539 / FP-39264 / Madison 617)</name>
    <name type="common">Brown rot fungus</name>
    <dbReference type="NCBI Taxonomy" id="670483"/>
    <lineage>
        <taxon>Eukaryota</taxon>
        <taxon>Fungi</taxon>
        <taxon>Dikarya</taxon>
        <taxon>Basidiomycota</taxon>
        <taxon>Agaricomycotina</taxon>
        <taxon>Agaricomycetes</taxon>
        <taxon>Gloeophyllales</taxon>
        <taxon>Gloeophyllaceae</taxon>
        <taxon>Gloeophyllum</taxon>
    </lineage>
</organism>
<dbReference type="HOGENOM" id="CLU_924538_0_0_1"/>
<feature type="region of interest" description="Disordered" evidence="1">
    <location>
        <begin position="87"/>
        <end position="108"/>
    </location>
</feature>